<gene>
    <name evidence="4" type="ORF">Poly30_01200</name>
</gene>
<protein>
    <submittedName>
        <fullName evidence="4">ASPIC and UnbV</fullName>
    </submittedName>
</protein>
<keyword evidence="1 2" id="KW-0732">Signal</keyword>
<sequence precursor="true">MFKKSALSLLPPITFSLAALAAVPARAQQFDLVDVTDRIGIDFNYADNRMGFAIGDFDGDGWQDFAVFAADDQSPSLFRNQGALIQAGQRVPWFTNVTAQRMPVNDIPTSLGAFADLDNDGDQDMVVTRRGISPTTGQPDPALCAIAYYENKISTTGRFEFGTSPLRIAHSPSTVSSLALVDHDGDADLDIFLAYSGNVGDYTHSRCFMIQNNGLPHLQDISATWGPPISTLQRALSVVFADFNGDMLPDLHCAVDFYRDFHCQNMGGGQFMDVTQSANTLNQGSDMGLAVGDFDNDLDLDIYSTNINIGVLYVNDGLGHFVDQAAARGCRNFANGFTSIGWGTNFVDLDNDQDLDLTVIPTGTGTGNFFRNDGTGQFTDVTIPTGIDLRGYSIIDFDFDKDGDQDLIAMGNGLLTSPRFYMNNTSAQTTGQNHWVVIELEGTLSNRDAIGAQVVVRTPDGVQQMRALMAGHSYRTGTPKTLHFGLGDSALISEIEVRWPSGQVARLGPLVGDRYLHLTE</sequence>
<evidence type="ECO:0000313" key="4">
    <source>
        <dbReference type="EMBL" id="QDV04629.1"/>
    </source>
</evidence>
<organism evidence="4 5">
    <name type="scientific">Saltatorellus ferox</name>
    <dbReference type="NCBI Taxonomy" id="2528018"/>
    <lineage>
        <taxon>Bacteria</taxon>
        <taxon>Pseudomonadati</taxon>
        <taxon>Planctomycetota</taxon>
        <taxon>Planctomycetia</taxon>
        <taxon>Planctomycetia incertae sedis</taxon>
        <taxon>Saltatorellus</taxon>
    </lineage>
</organism>
<dbReference type="Gene3D" id="2.130.10.130">
    <property type="entry name" value="Integrin alpha, N-terminal"/>
    <property type="match status" value="2"/>
</dbReference>
<dbReference type="Pfam" id="PF07593">
    <property type="entry name" value="UnbV_ASPIC"/>
    <property type="match status" value="1"/>
</dbReference>
<dbReference type="SUPFAM" id="SSF69318">
    <property type="entry name" value="Integrin alpha N-terminal domain"/>
    <property type="match status" value="1"/>
</dbReference>
<dbReference type="InterPro" id="IPR011519">
    <property type="entry name" value="UnbV_ASPIC"/>
</dbReference>
<dbReference type="Pfam" id="PF13517">
    <property type="entry name" value="FG-GAP_3"/>
    <property type="match status" value="3"/>
</dbReference>
<dbReference type="Proteomes" id="UP000320390">
    <property type="component" value="Chromosome"/>
</dbReference>
<dbReference type="EMBL" id="CP036434">
    <property type="protein sequence ID" value="QDV04629.1"/>
    <property type="molecule type" value="Genomic_DNA"/>
</dbReference>
<evidence type="ECO:0000259" key="3">
    <source>
        <dbReference type="Pfam" id="PF07593"/>
    </source>
</evidence>
<dbReference type="InterPro" id="IPR013517">
    <property type="entry name" value="FG-GAP"/>
</dbReference>
<feature type="signal peptide" evidence="2">
    <location>
        <begin position="1"/>
        <end position="21"/>
    </location>
</feature>
<keyword evidence="5" id="KW-1185">Reference proteome</keyword>
<proteinExistence type="predicted"/>
<dbReference type="InterPro" id="IPR027039">
    <property type="entry name" value="Crtac1"/>
</dbReference>
<dbReference type="PANTHER" id="PTHR16026:SF0">
    <property type="entry name" value="CARTILAGE ACIDIC PROTEIN 1"/>
    <property type="match status" value="1"/>
</dbReference>
<reference evidence="4 5" key="1">
    <citation type="submission" date="2019-02" db="EMBL/GenBank/DDBJ databases">
        <title>Deep-cultivation of Planctomycetes and their phenomic and genomic characterization uncovers novel biology.</title>
        <authorList>
            <person name="Wiegand S."/>
            <person name="Jogler M."/>
            <person name="Boedeker C."/>
            <person name="Pinto D."/>
            <person name="Vollmers J."/>
            <person name="Rivas-Marin E."/>
            <person name="Kohn T."/>
            <person name="Peeters S.H."/>
            <person name="Heuer A."/>
            <person name="Rast P."/>
            <person name="Oberbeckmann S."/>
            <person name="Bunk B."/>
            <person name="Jeske O."/>
            <person name="Meyerdierks A."/>
            <person name="Storesund J.E."/>
            <person name="Kallscheuer N."/>
            <person name="Luecker S."/>
            <person name="Lage O.M."/>
            <person name="Pohl T."/>
            <person name="Merkel B.J."/>
            <person name="Hornburger P."/>
            <person name="Mueller R.-W."/>
            <person name="Bruemmer F."/>
            <person name="Labrenz M."/>
            <person name="Spormann A.M."/>
            <person name="Op den Camp H."/>
            <person name="Overmann J."/>
            <person name="Amann R."/>
            <person name="Jetten M.S.M."/>
            <person name="Mascher T."/>
            <person name="Medema M.H."/>
            <person name="Devos D.P."/>
            <person name="Kaster A.-K."/>
            <person name="Ovreas L."/>
            <person name="Rohde M."/>
            <person name="Galperin M.Y."/>
            <person name="Jogler C."/>
        </authorList>
    </citation>
    <scope>NUCLEOTIDE SEQUENCE [LARGE SCALE GENOMIC DNA]</scope>
    <source>
        <strain evidence="4 5">Poly30</strain>
    </source>
</reference>
<feature type="chain" id="PRO_5022189009" evidence="2">
    <location>
        <begin position="22"/>
        <end position="520"/>
    </location>
</feature>
<evidence type="ECO:0000256" key="1">
    <source>
        <dbReference type="ARBA" id="ARBA00022729"/>
    </source>
</evidence>
<dbReference type="OrthoDB" id="5287961at2"/>
<dbReference type="AlphaFoldDB" id="A0A518EKK9"/>
<dbReference type="RefSeq" id="WP_145194083.1">
    <property type="nucleotide sequence ID" value="NZ_CP036434.1"/>
</dbReference>
<dbReference type="PANTHER" id="PTHR16026">
    <property type="entry name" value="CARTILAGE ACIDIC PROTEIN 1"/>
    <property type="match status" value="1"/>
</dbReference>
<evidence type="ECO:0000313" key="5">
    <source>
        <dbReference type="Proteomes" id="UP000320390"/>
    </source>
</evidence>
<accession>A0A518EKK9</accession>
<feature type="domain" description="ASPIC/UnbV" evidence="3">
    <location>
        <begin position="449"/>
        <end position="516"/>
    </location>
</feature>
<dbReference type="InterPro" id="IPR028994">
    <property type="entry name" value="Integrin_alpha_N"/>
</dbReference>
<name>A0A518EKK9_9BACT</name>
<evidence type="ECO:0000256" key="2">
    <source>
        <dbReference type="SAM" id="SignalP"/>
    </source>
</evidence>